<comment type="caution">
    <text evidence="8">The sequence shown here is derived from an EMBL/GenBank/DDBJ whole genome shotgun (WGS) entry which is preliminary data.</text>
</comment>
<evidence type="ECO:0000256" key="6">
    <source>
        <dbReference type="ARBA" id="ARBA00023136"/>
    </source>
</evidence>
<dbReference type="SUPFAM" id="SSF103473">
    <property type="entry name" value="MFS general substrate transporter"/>
    <property type="match status" value="1"/>
</dbReference>
<keyword evidence="6 7" id="KW-0472">Membrane</keyword>
<evidence type="ECO:0000256" key="1">
    <source>
        <dbReference type="ARBA" id="ARBA00004141"/>
    </source>
</evidence>
<dbReference type="Pfam" id="PF00854">
    <property type="entry name" value="PTR2"/>
    <property type="match status" value="1"/>
</dbReference>
<feature type="transmembrane region" description="Helical" evidence="7">
    <location>
        <begin position="18"/>
        <end position="43"/>
    </location>
</feature>
<feature type="transmembrane region" description="Helical" evidence="7">
    <location>
        <begin position="55"/>
        <end position="75"/>
    </location>
</feature>
<dbReference type="Gene3D" id="1.20.1250.20">
    <property type="entry name" value="MFS general substrate transporter like domains"/>
    <property type="match status" value="1"/>
</dbReference>
<feature type="transmembrane region" description="Helical" evidence="7">
    <location>
        <begin position="81"/>
        <end position="104"/>
    </location>
</feature>
<gene>
    <name evidence="8" type="ORF">MEUPH1_LOCUS22223</name>
</gene>
<keyword evidence="5 7" id="KW-1133">Transmembrane helix</keyword>
<feature type="transmembrane region" description="Helical" evidence="7">
    <location>
        <begin position="316"/>
        <end position="339"/>
    </location>
</feature>
<proteinExistence type="inferred from homology"/>
<dbReference type="Proteomes" id="UP001160148">
    <property type="component" value="Unassembled WGS sequence"/>
</dbReference>
<evidence type="ECO:0000313" key="9">
    <source>
        <dbReference type="Proteomes" id="UP001160148"/>
    </source>
</evidence>
<dbReference type="PANTHER" id="PTHR11654">
    <property type="entry name" value="OLIGOPEPTIDE TRANSPORTER-RELATED"/>
    <property type="match status" value="1"/>
</dbReference>
<keyword evidence="9" id="KW-1185">Reference proteome</keyword>
<name>A0AAV0XID1_9HEMI</name>
<keyword evidence="3 7" id="KW-0812">Transmembrane</keyword>
<dbReference type="EMBL" id="CARXXK010000005">
    <property type="protein sequence ID" value="CAI6367792.1"/>
    <property type="molecule type" value="Genomic_DNA"/>
</dbReference>
<dbReference type="GO" id="GO:0022857">
    <property type="term" value="F:transmembrane transporter activity"/>
    <property type="evidence" value="ECO:0007669"/>
    <property type="project" value="InterPro"/>
</dbReference>
<accession>A0AAV0XID1</accession>
<reference evidence="8 9" key="1">
    <citation type="submission" date="2023-01" db="EMBL/GenBank/DDBJ databases">
        <authorList>
            <person name="Whitehead M."/>
        </authorList>
    </citation>
    <scope>NUCLEOTIDE SEQUENCE [LARGE SCALE GENOMIC DNA]</scope>
</reference>
<feature type="transmembrane region" description="Helical" evidence="7">
    <location>
        <begin position="189"/>
        <end position="210"/>
    </location>
</feature>
<protein>
    <submittedName>
        <fullName evidence="8">Uncharacterized protein</fullName>
    </submittedName>
</protein>
<keyword evidence="4" id="KW-0813">Transport</keyword>
<sequence length="555" mass="62650">MELISDQKEKSIIPKSTWFIVISEFFEQFAYFGLKAVLILCLTRILKFNGDESTIIYHSFIFLSFFVPLPCAILADSYWGKFKTIICMSFFYVLGCVMLTGASIADIISLDVQKIFTLLGLFFISVGISGIKPCIFAFGGEQFQLPYQEKQLQHFTTNYTLAIYIGSLLSKFLMPEFRQSIHCFGKDTCFPLAFGVPTIMVFISIAIFVAGKSMYVKKKPEQKVITRTFGCIFYAVRKKFTSAVPRKTHWLDNAKEMYTESEISDTKSVLDLICVFTTNPVFWSLFTQSGSSWTLQATLMNGDVDFLNWTIKPDQIQLLVPLIGITVLVFFNDFLYPMFAAIGIRKPLQKLTFCGVLAVIAFVFAALLQFKIVGKTTEIPSGQGRISIYNGFDCNVFVQSKSLHVQHQIGPLDMFNVSHTIVSQNVLGDIAVVGITIGFETKCSFVSDNYELNTTLSIIEGKEISYHLIRLNSNTIALNRVGAHDSLIKEKFGNPKLRILVDHTFGFDDDIILTSADHTSFTSYPLTRFRGMSYNTIKIGKYKVFYNGTMLPHQL</sequence>
<evidence type="ECO:0000256" key="3">
    <source>
        <dbReference type="ARBA" id="ARBA00022692"/>
    </source>
</evidence>
<dbReference type="InterPro" id="IPR036259">
    <property type="entry name" value="MFS_trans_sf"/>
</dbReference>
<dbReference type="GO" id="GO:0016020">
    <property type="term" value="C:membrane"/>
    <property type="evidence" value="ECO:0007669"/>
    <property type="project" value="UniProtKB-SubCell"/>
</dbReference>
<dbReference type="GO" id="GO:0015833">
    <property type="term" value="P:peptide transport"/>
    <property type="evidence" value="ECO:0007669"/>
    <property type="project" value="UniProtKB-KW"/>
</dbReference>
<keyword evidence="4" id="KW-0653">Protein transport</keyword>
<evidence type="ECO:0000256" key="7">
    <source>
        <dbReference type="SAM" id="Phobius"/>
    </source>
</evidence>
<feature type="transmembrane region" description="Helical" evidence="7">
    <location>
        <begin position="159"/>
        <end position="177"/>
    </location>
</feature>
<evidence type="ECO:0000256" key="4">
    <source>
        <dbReference type="ARBA" id="ARBA00022856"/>
    </source>
</evidence>
<organism evidence="8 9">
    <name type="scientific">Macrosiphum euphorbiae</name>
    <name type="common">potato aphid</name>
    <dbReference type="NCBI Taxonomy" id="13131"/>
    <lineage>
        <taxon>Eukaryota</taxon>
        <taxon>Metazoa</taxon>
        <taxon>Ecdysozoa</taxon>
        <taxon>Arthropoda</taxon>
        <taxon>Hexapoda</taxon>
        <taxon>Insecta</taxon>
        <taxon>Pterygota</taxon>
        <taxon>Neoptera</taxon>
        <taxon>Paraneoptera</taxon>
        <taxon>Hemiptera</taxon>
        <taxon>Sternorrhyncha</taxon>
        <taxon>Aphidomorpha</taxon>
        <taxon>Aphidoidea</taxon>
        <taxon>Aphididae</taxon>
        <taxon>Macrosiphini</taxon>
        <taxon>Macrosiphum</taxon>
    </lineage>
</organism>
<comment type="similarity">
    <text evidence="2">Belongs to the major facilitator superfamily. Proton-dependent oligopeptide transporter (POT/PTR) (TC 2.A.17) family.</text>
</comment>
<feature type="transmembrane region" description="Helical" evidence="7">
    <location>
        <begin position="351"/>
        <end position="370"/>
    </location>
</feature>
<dbReference type="InterPro" id="IPR000109">
    <property type="entry name" value="POT_fam"/>
</dbReference>
<comment type="subcellular location">
    <subcellularLocation>
        <location evidence="1">Membrane</location>
        <topology evidence="1">Multi-pass membrane protein</topology>
    </subcellularLocation>
</comment>
<dbReference type="AlphaFoldDB" id="A0AAV0XID1"/>
<feature type="transmembrane region" description="Helical" evidence="7">
    <location>
        <begin position="116"/>
        <end position="139"/>
    </location>
</feature>
<keyword evidence="4" id="KW-0571">Peptide transport</keyword>
<evidence type="ECO:0000256" key="2">
    <source>
        <dbReference type="ARBA" id="ARBA00005982"/>
    </source>
</evidence>
<evidence type="ECO:0000256" key="5">
    <source>
        <dbReference type="ARBA" id="ARBA00022989"/>
    </source>
</evidence>
<evidence type="ECO:0000313" key="8">
    <source>
        <dbReference type="EMBL" id="CAI6367792.1"/>
    </source>
</evidence>